<dbReference type="HOGENOM" id="CLU_058789_2_0_1"/>
<feature type="transmembrane region" description="Helical" evidence="1">
    <location>
        <begin position="35"/>
        <end position="54"/>
    </location>
</feature>
<keyword evidence="1" id="KW-1133">Transmembrane helix</keyword>
<evidence type="ECO:0000259" key="2">
    <source>
        <dbReference type="Pfam" id="PF00892"/>
    </source>
</evidence>
<dbReference type="PANTHER" id="PTHR22911:SF137">
    <property type="entry name" value="SOLUTE CARRIER FAMILY 35 MEMBER G2-RELATED"/>
    <property type="match status" value="1"/>
</dbReference>
<dbReference type="Proteomes" id="UP000009168">
    <property type="component" value="Unassembled WGS sequence"/>
</dbReference>
<evidence type="ECO:0000313" key="3">
    <source>
        <dbReference type="EMBL" id="EAS06179.1"/>
    </source>
</evidence>
<evidence type="ECO:0000313" key="4">
    <source>
        <dbReference type="Proteomes" id="UP000009168"/>
    </source>
</evidence>
<dbReference type="InParanoid" id="I7M4B8"/>
<sequence>MIEGAIAALFAAFSYATSSNIYSQVVKTCTPIQLNYLRAITSIVIMYFMLLLTADSILPDDSYRNYSLLAVSGFLGIGIGDCFYFKALSILGARKTILLETMAPPFTGLISFFYYGKSLSFFGWVGIFVVAYGVNMVVNEQQQKEPQTEADLELQVELQSQNTLENTPTEDKHHAFNKQNQKQSEQQIEFKEQLFGIACGIAFTFCQALGMVLSHDAAQSGKLSSLQSSLLRIIAGLVCCIIIIFFKKDESYKWPFDTKEKNKIFLLGTLLGPILGIWCQQTSLLYTRPEISQTILATTPLFGLAISWYKGEQMKAKYFVGSIIAILGVCIIIWG</sequence>
<keyword evidence="1" id="KW-0812">Transmembrane</keyword>
<feature type="transmembrane region" description="Helical" evidence="1">
    <location>
        <begin position="97"/>
        <end position="115"/>
    </location>
</feature>
<dbReference type="PANTHER" id="PTHR22911">
    <property type="entry name" value="ACYL-MALONYL CONDENSING ENZYME-RELATED"/>
    <property type="match status" value="1"/>
</dbReference>
<feature type="transmembrane region" description="Helical" evidence="1">
    <location>
        <begin position="194"/>
        <end position="214"/>
    </location>
</feature>
<keyword evidence="1" id="KW-0472">Membrane</keyword>
<feature type="transmembrane region" description="Helical" evidence="1">
    <location>
        <begin position="291"/>
        <end position="309"/>
    </location>
</feature>
<dbReference type="GO" id="GO:0016020">
    <property type="term" value="C:membrane"/>
    <property type="evidence" value="ECO:0007669"/>
    <property type="project" value="InterPro"/>
</dbReference>
<organism evidence="3 4">
    <name type="scientific">Tetrahymena thermophila (strain SB210)</name>
    <dbReference type="NCBI Taxonomy" id="312017"/>
    <lineage>
        <taxon>Eukaryota</taxon>
        <taxon>Sar</taxon>
        <taxon>Alveolata</taxon>
        <taxon>Ciliophora</taxon>
        <taxon>Intramacronucleata</taxon>
        <taxon>Oligohymenophorea</taxon>
        <taxon>Hymenostomatida</taxon>
        <taxon>Tetrahymenina</taxon>
        <taxon>Tetrahymenidae</taxon>
        <taxon>Tetrahymena</taxon>
    </lineage>
</organism>
<dbReference type="KEGG" id="tet:TTHERM_00325620"/>
<name>I7M4B8_TETTS</name>
<feature type="transmembrane region" description="Helical" evidence="1">
    <location>
        <begin position="265"/>
        <end position="285"/>
    </location>
</feature>
<feature type="domain" description="EamA" evidence="2">
    <location>
        <begin position="195"/>
        <end position="333"/>
    </location>
</feature>
<dbReference type="GeneID" id="7833136"/>
<feature type="transmembrane region" description="Helical" evidence="1">
    <location>
        <begin position="121"/>
        <end position="138"/>
    </location>
</feature>
<feature type="transmembrane region" description="Helical" evidence="1">
    <location>
        <begin position="66"/>
        <end position="85"/>
    </location>
</feature>
<dbReference type="Pfam" id="PF00892">
    <property type="entry name" value="EamA"/>
    <property type="match status" value="2"/>
</dbReference>
<evidence type="ECO:0000256" key="1">
    <source>
        <dbReference type="SAM" id="Phobius"/>
    </source>
</evidence>
<keyword evidence="4" id="KW-1185">Reference proteome</keyword>
<dbReference type="AlphaFoldDB" id="I7M4B8"/>
<proteinExistence type="predicted"/>
<feature type="transmembrane region" description="Helical" evidence="1">
    <location>
        <begin position="6"/>
        <end position="23"/>
    </location>
</feature>
<protein>
    <submittedName>
        <fullName evidence="3">Integral membrane protein DUF6 containing protein</fullName>
    </submittedName>
</protein>
<dbReference type="RefSeq" id="XP_001026424.1">
    <property type="nucleotide sequence ID" value="XM_001026424.3"/>
</dbReference>
<reference evidence="4" key="1">
    <citation type="journal article" date="2006" name="PLoS Biol.">
        <title>Macronuclear genome sequence of the ciliate Tetrahymena thermophila, a model eukaryote.</title>
        <authorList>
            <person name="Eisen J.A."/>
            <person name="Coyne R.S."/>
            <person name="Wu M."/>
            <person name="Wu D."/>
            <person name="Thiagarajan M."/>
            <person name="Wortman J.R."/>
            <person name="Badger J.H."/>
            <person name="Ren Q."/>
            <person name="Amedeo P."/>
            <person name="Jones K.M."/>
            <person name="Tallon L.J."/>
            <person name="Delcher A.L."/>
            <person name="Salzberg S.L."/>
            <person name="Silva J.C."/>
            <person name="Haas B.J."/>
            <person name="Majoros W.H."/>
            <person name="Farzad M."/>
            <person name="Carlton J.M."/>
            <person name="Smith R.K. Jr."/>
            <person name="Garg J."/>
            <person name="Pearlman R.E."/>
            <person name="Karrer K.M."/>
            <person name="Sun L."/>
            <person name="Manning G."/>
            <person name="Elde N.C."/>
            <person name="Turkewitz A.P."/>
            <person name="Asai D.J."/>
            <person name="Wilkes D.E."/>
            <person name="Wang Y."/>
            <person name="Cai H."/>
            <person name="Collins K."/>
            <person name="Stewart B.A."/>
            <person name="Lee S.R."/>
            <person name="Wilamowska K."/>
            <person name="Weinberg Z."/>
            <person name="Ruzzo W.L."/>
            <person name="Wloga D."/>
            <person name="Gaertig J."/>
            <person name="Frankel J."/>
            <person name="Tsao C.-C."/>
            <person name="Gorovsky M.A."/>
            <person name="Keeling P.J."/>
            <person name="Waller R.F."/>
            <person name="Patron N.J."/>
            <person name="Cherry J.M."/>
            <person name="Stover N.A."/>
            <person name="Krieger C.J."/>
            <person name="del Toro C."/>
            <person name="Ryder H.F."/>
            <person name="Williamson S.C."/>
            <person name="Barbeau R.A."/>
            <person name="Hamilton E.P."/>
            <person name="Orias E."/>
        </authorList>
    </citation>
    <scope>NUCLEOTIDE SEQUENCE [LARGE SCALE GENOMIC DNA]</scope>
    <source>
        <strain evidence="4">SB210</strain>
    </source>
</reference>
<feature type="domain" description="EamA" evidence="2">
    <location>
        <begin position="4"/>
        <end position="137"/>
    </location>
</feature>
<gene>
    <name evidence="3" type="ORF">TTHERM_00325620</name>
</gene>
<dbReference type="InterPro" id="IPR037185">
    <property type="entry name" value="EmrE-like"/>
</dbReference>
<accession>I7M4B8</accession>
<feature type="transmembrane region" description="Helical" evidence="1">
    <location>
        <begin position="316"/>
        <end position="334"/>
    </location>
</feature>
<dbReference type="SUPFAM" id="SSF103481">
    <property type="entry name" value="Multidrug resistance efflux transporter EmrE"/>
    <property type="match status" value="2"/>
</dbReference>
<dbReference type="eggNOG" id="ENOG502SEEB">
    <property type="taxonomic scope" value="Eukaryota"/>
</dbReference>
<dbReference type="EMBL" id="GG662299">
    <property type="protein sequence ID" value="EAS06179.1"/>
    <property type="molecule type" value="Genomic_DNA"/>
</dbReference>
<dbReference type="InterPro" id="IPR000620">
    <property type="entry name" value="EamA_dom"/>
</dbReference>
<feature type="transmembrane region" description="Helical" evidence="1">
    <location>
        <begin position="226"/>
        <end position="245"/>
    </location>
</feature>